<reference evidence="2" key="1">
    <citation type="journal article" date="2015" name="Nature">
        <title>Complex archaea that bridge the gap between prokaryotes and eukaryotes.</title>
        <authorList>
            <person name="Spang A."/>
            <person name="Saw J.H."/>
            <person name="Jorgensen S.L."/>
            <person name="Zaremba-Niedzwiedzka K."/>
            <person name="Martijn J."/>
            <person name="Lind A.E."/>
            <person name="van Eijk R."/>
            <person name="Schleper C."/>
            <person name="Guy L."/>
            <person name="Ettema T.J."/>
        </authorList>
    </citation>
    <scope>NUCLEOTIDE SEQUENCE</scope>
</reference>
<dbReference type="SUPFAM" id="SSF53756">
    <property type="entry name" value="UDP-Glycosyltransferase/glycogen phosphorylase"/>
    <property type="match status" value="1"/>
</dbReference>
<comment type="caution">
    <text evidence="2">The sequence shown here is derived from an EMBL/GenBank/DDBJ whole genome shotgun (WGS) entry which is preliminary data.</text>
</comment>
<sequence>MRIALVHDWLTSMRGGEKVLSLLCRLMPQADVLTLLHVPGSCDRYIERMAIRTSGLNDWPAIGRTYRHLLPLMPLAIEQLDATGYDLIVSSSHCVAKGVIRAPEALHVCYCHTPMRYVWAQTSAYDRTLGPSGWALRALRPYLRAWDRRSAGHVDCFIANSRNVARRIARCYNRSAHVICPPIDTEFFTPAASDREAFYLMVTALAPYKRVEQAIDAFARLGRKLVIIGTGQLLAKLRQAAPPNITFMGWVDDEQVRDAYRRCRALVFPGEEDFGMTPLEAMACGCPVIAYGAGGALETVVDIDSPRDGAEATGVLYQPQTVDGLIAAVERFERRCERLQPKDAVQWAGRFSMERFAERFKRLLDELLAERGMTLRWSDSFDRR</sequence>
<evidence type="ECO:0000313" key="2">
    <source>
        <dbReference type="EMBL" id="KKO11326.1"/>
    </source>
</evidence>
<dbReference type="InterPro" id="IPR001296">
    <property type="entry name" value="Glyco_trans_1"/>
</dbReference>
<name>A0A0F9W223_9ZZZZ</name>
<dbReference type="EMBL" id="LAZR01000003">
    <property type="protein sequence ID" value="KKO11326.1"/>
    <property type="molecule type" value="Genomic_DNA"/>
</dbReference>
<dbReference type="PANTHER" id="PTHR45947">
    <property type="entry name" value="SULFOQUINOVOSYL TRANSFERASE SQD2"/>
    <property type="match status" value="1"/>
</dbReference>
<accession>A0A0F9W223</accession>
<dbReference type="Gene3D" id="3.40.50.2000">
    <property type="entry name" value="Glycogen Phosphorylase B"/>
    <property type="match status" value="2"/>
</dbReference>
<dbReference type="AlphaFoldDB" id="A0A0F9W223"/>
<dbReference type="InterPro" id="IPR050194">
    <property type="entry name" value="Glycosyltransferase_grp1"/>
</dbReference>
<gene>
    <name evidence="2" type="ORF">LCGC14_0018060</name>
</gene>
<dbReference type="GO" id="GO:0016757">
    <property type="term" value="F:glycosyltransferase activity"/>
    <property type="evidence" value="ECO:0007669"/>
    <property type="project" value="InterPro"/>
</dbReference>
<proteinExistence type="predicted"/>
<protein>
    <recommendedName>
        <fullName evidence="1">Glycosyl transferase family 1 domain-containing protein</fullName>
    </recommendedName>
</protein>
<feature type="domain" description="Glycosyl transferase family 1" evidence="1">
    <location>
        <begin position="185"/>
        <end position="334"/>
    </location>
</feature>
<organism evidence="2">
    <name type="scientific">marine sediment metagenome</name>
    <dbReference type="NCBI Taxonomy" id="412755"/>
    <lineage>
        <taxon>unclassified sequences</taxon>
        <taxon>metagenomes</taxon>
        <taxon>ecological metagenomes</taxon>
    </lineage>
</organism>
<dbReference type="PANTHER" id="PTHR45947:SF3">
    <property type="entry name" value="SULFOQUINOVOSYL TRANSFERASE SQD2"/>
    <property type="match status" value="1"/>
</dbReference>
<dbReference type="Pfam" id="PF00534">
    <property type="entry name" value="Glycos_transf_1"/>
    <property type="match status" value="1"/>
</dbReference>
<evidence type="ECO:0000259" key="1">
    <source>
        <dbReference type="Pfam" id="PF00534"/>
    </source>
</evidence>